<protein>
    <submittedName>
        <fullName evidence="1">Uncharacterized protein</fullName>
    </submittedName>
</protein>
<dbReference type="EMBL" id="VSSQ01105134">
    <property type="protein sequence ID" value="MPN45332.1"/>
    <property type="molecule type" value="Genomic_DNA"/>
</dbReference>
<reference evidence="1" key="1">
    <citation type="submission" date="2019-08" db="EMBL/GenBank/DDBJ databases">
        <authorList>
            <person name="Kucharzyk K."/>
            <person name="Murdoch R.W."/>
            <person name="Higgins S."/>
            <person name="Loffler F."/>
        </authorList>
    </citation>
    <scope>NUCLEOTIDE SEQUENCE</scope>
</reference>
<comment type="caution">
    <text evidence="1">The sequence shown here is derived from an EMBL/GenBank/DDBJ whole genome shotgun (WGS) entry which is preliminary data.</text>
</comment>
<sequence length="143" mass="15899">MPGGAGQFLFGGKRGMRRVLHTSFTADAPEFGHAAHGDVRSAVCENIHHFGELQQIDNPCVNCNRRAPRALVDGIEVVHAVVRMVDIIELVVLRQEFVRAGQNGFGVLFARIVNNHRCHGVERVKKSLFVPCRFRGSRAAPRY</sequence>
<dbReference type="AlphaFoldDB" id="A0A645I3I2"/>
<proteinExistence type="predicted"/>
<accession>A0A645I3I2</accession>
<name>A0A645I3I2_9ZZZZ</name>
<gene>
    <name evidence="1" type="ORF">SDC9_192899</name>
</gene>
<organism evidence="1">
    <name type="scientific">bioreactor metagenome</name>
    <dbReference type="NCBI Taxonomy" id="1076179"/>
    <lineage>
        <taxon>unclassified sequences</taxon>
        <taxon>metagenomes</taxon>
        <taxon>ecological metagenomes</taxon>
    </lineage>
</organism>
<evidence type="ECO:0000313" key="1">
    <source>
        <dbReference type="EMBL" id="MPN45332.1"/>
    </source>
</evidence>